<dbReference type="AlphaFoldDB" id="A0AAD5RY86"/>
<dbReference type="CDD" id="cd00118">
    <property type="entry name" value="LysM"/>
    <property type="match status" value="1"/>
</dbReference>
<dbReference type="EMBL" id="JAKWBI020000010">
    <property type="protein sequence ID" value="KAJ2906711.1"/>
    <property type="molecule type" value="Genomic_DNA"/>
</dbReference>
<proteinExistence type="predicted"/>
<dbReference type="InterPro" id="IPR036779">
    <property type="entry name" value="LysM_dom_sf"/>
</dbReference>
<sequence>MRMVLTDAMQDNERFAFYCPYCPDQENFPGKGGGPESSSRLQNSQTGQDGVDGEVENGGTTTPKVDESETLLSSLPCSSSTVPSSPPSIPPVEDIIDEVKNCIHHHIHPHETLFSISVLYNLSPSEVRKANSLSPTGIDDRLLLARKTVVIPGRTNSLSATPPGGEEAERRRLGIRRWMMATREPNYDIAKTYIEGSGWDVDLATDRWFGDGDWERNNGGPPRRKSDGDTNGKKKGWLGFWGI</sequence>
<feature type="region of interest" description="Disordered" evidence="1">
    <location>
        <begin position="211"/>
        <end position="235"/>
    </location>
</feature>
<accession>A0AAD5RY86</accession>
<protein>
    <recommendedName>
        <fullName evidence="4">LysM domain-containing protein</fullName>
    </recommendedName>
</protein>
<evidence type="ECO:0000256" key="1">
    <source>
        <dbReference type="SAM" id="MobiDB-lite"/>
    </source>
</evidence>
<dbReference type="Proteomes" id="UP001201980">
    <property type="component" value="Unassembled WGS sequence"/>
</dbReference>
<evidence type="ECO:0000313" key="3">
    <source>
        <dbReference type="Proteomes" id="UP001201980"/>
    </source>
</evidence>
<comment type="caution">
    <text evidence="2">The sequence shown here is derived from an EMBL/GenBank/DDBJ whole genome shotgun (WGS) entry which is preliminary data.</text>
</comment>
<dbReference type="Gene3D" id="3.10.350.10">
    <property type="entry name" value="LysM domain"/>
    <property type="match status" value="1"/>
</dbReference>
<evidence type="ECO:0000313" key="2">
    <source>
        <dbReference type="EMBL" id="KAJ2906711.1"/>
    </source>
</evidence>
<evidence type="ECO:0008006" key="4">
    <source>
        <dbReference type="Google" id="ProtNLM"/>
    </source>
</evidence>
<name>A0AAD5RY86_9PEZI</name>
<reference evidence="2" key="1">
    <citation type="submission" date="2022-07" db="EMBL/GenBank/DDBJ databases">
        <title>Draft genome sequence of Zalerion maritima ATCC 34329, a (micro)plastics degrading marine fungus.</title>
        <authorList>
            <person name="Paco A."/>
            <person name="Goncalves M.F.M."/>
            <person name="Rocha-Santos T.A.P."/>
            <person name="Alves A."/>
        </authorList>
    </citation>
    <scope>NUCLEOTIDE SEQUENCE</scope>
    <source>
        <strain evidence="2">ATCC 34329</strain>
    </source>
</reference>
<gene>
    <name evidence="2" type="ORF">MKZ38_000447</name>
</gene>
<feature type="region of interest" description="Disordered" evidence="1">
    <location>
        <begin position="28"/>
        <end position="93"/>
    </location>
</feature>
<dbReference type="InterPro" id="IPR018392">
    <property type="entry name" value="LysM"/>
</dbReference>
<feature type="compositionally biased region" description="Low complexity" evidence="1">
    <location>
        <begin position="70"/>
        <end position="83"/>
    </location>
</feature>
<feature type="compositionally biased region" description="Polar residues" evidence="1">
    <location>
        <begin position="36"/>
        <end position="48"/>
    </location>
</feature>
<keyword evidence="3" id="KW-1185">Reference proteome</keyword>
<organism evidence="2 3">
    <name type="scientific">Zalerion maritima</name>
    <dbReference type="NCBI Taxonomy" id="339359"/>
    <lineage>
        <taxon>Eukaryota</taxon>
        <taxon>Fungi</taxon>
        <taxon>Dikarya</taxon>
        <taxon>Ascomycota</taxon>
        <taxon>Pezizomycotina</taxon>
        <taxon>Sordariomycetes</taxon>
        <taxon>Lulworthiomycetidae</taxon>
        <taxon>Lulworthiales</taxon>
        <taxon>Lulworthiaceae</taxon>
        <taxon>Zalerion</taxon>
    </lineage>
</organism>